<sequence length="465" mass="53357">DCHIESAPHIRYLGVHIDARLRFDVHLEKVCEKATNVAGALARIMPRTGGPRSSRRKLYANVVDSVLLYGAPIWSSATDTQAYWRQAESIHRRACLRIISGRPHLSHEATYVLASISPLVLLADERTRLYHHRHDDAGRDDERQETLRRWQVQWDQSTKGRWKHRLIPDIKGWVKRRHGEMSYHLTQFLTGHGYFKHHSQRTVPGLPRRNQKRGARILSLHAFRARERRGTDATLRTDRAGEHRPVHAERSDSRCIVSQDPSLDMIKLRLGGVHLLMSYMGSIGYIMSGSGIEELWSTIYAAESFHRGSTTTSERRSKKAVLFVWISNVHQCSSEYSLKKVQILSNTYESACVCSYFCVEQLLKVSAQLLKNGESASADHEAARTFPQHIREIIAAKHYVPDQIFNCDETGLFWKRMPSRTQNRHRHIYTKITVQYQTQSPASANSKTPNPTTRDPQKMVKCSIP</sequence>
<evidence type="ECO:0000313" key="2">
    <source>
        <dbReference type="EMBL" id="CAB0040766.1"/>
    </source>
</evidence>
<keyword evidence="3" id="KW-1185">Reference proteome</keyword>
<reference evidence="2 3" key="1">
    <citation type="submission" date="2020-02" db="EMBL/GenBank/DDBJ databases">
        <authorList>
            <person name="Ferguson B K."/>
        </authorList>
    </citation>
    <scope>NUCLEOTIDE SEQUENCE [LARGE SCALE GENOMIC DNA]</scope>
</reference>
<feature type="compositionally biased region" description="Polar residues" evidence="1">
    <location>
        <begin position="436"/>
        <end position="454"/>
    </location>
</feature>
<dbReference type="EMBL" id="CADCXV010001050">
    <property type="protein sequence ID" value="CAB0040766.1"/>
    <property type="molecule type" value="Genomic_DNA"/>
</dbReference>
<organism evidence="2 3">
    <name type="scientific">Trichogramma brassicae</name>
    <dbReference type="NCBI Taxonomy" id="86971"/>
    <lineage>
        <taxon>Eukaryota</taxon>
        <taxon>Metazoa</taxon>
        <taxon>Ecdysozoa</taxon>
        <taxon>Arthropoda</taxon>
        <taxon>Hexapoda</taxon>
        <taxon>Insecta</taxon>
        <taxon>Pterygota</taxon>
        <taxon>Neoptera</taxon>
        <taxon>Endopterygota</taxon>
        <taxon>Hymenoptera</taxon>
        <taxon>Apocrita</taxon>
        <taxon>Proctotrupomorpha</taxon>
        <taxon>Chalcidoidea</taxon>
        <taxon>Trichogrammatidae</taxon>
        <taxon>Trichogramma</taxon>
    </lineage>
</organism>
<feature type="region of interest" description="Disordered" evidence="1">
    <location>
        <begin position="436"/>
        <end position="465"/>
    </location>
</feature>
<protein>
    <submittedName>
        <fullName evidence="2">Uncharacterized protein</fullName>
    </submittedName>
</protein>
<dbReference type="OrthoDB" id="7700848at2759"/>
<accession>A0A6H5IV91</accession>
<evidence type="ECO:0000313" key="3">
    <source>
        <dbReference type="Proteomes" id="UP000479190"/>
    </source>
</evidence>
<name>A0A6H5IV91_9HYME</name>
<gene>
    <name evidence="2" type="ORF">TBRA_LOCUS12460</name>
</gene>
<dbReference type="Proteomes" id="UP000479190">
    <property type="component" value="Unassembled WGS sequence"/>
</dbReference>
<proteinExistence type="predicted"/>
<dbReference type="AlphaFoldDB" id="A0A6H5IV91"/>
<evidence type="ECO:0000256" key="1">
    <source>
        <dbReference type="SAM" id="MobiDB-lite"/>
    </source>
</evidence>
<feature type="non-terminal residue" evidence="2">
    <location>
        <position position="1"/>
    </location>
</feature>